<comment type="caution">
    <text evidence="10">The sequence shown here is derived from an EMBL/GenBank/DDBJ whole genome shotgun (WGS) entry which is preliminary data.</text>
</comment>
<evidence type="ECO:0000259" key="9">
    <source>
        <dbReference type="PROSITE" id="PS50878"/>
    </source>
</evidence>
<keyword evidence="3" id="KW-0548">Nucleotidyltransferase</keyword>
<keyword evidence="1" id="KW-0645">Protease</keyword>
<dbReference type="AlphaFoldDB" id="A0A6L2NVC1"/>
<dbReference type="Gene3D" id="2.40.70.10">
    <property type="entry name" value="Acid Proteases"/>
    <property type="match status" value="1"/>
</dbReference>
<feature type="region of interest" description="Disordered" evidence="8">
    <location>
        <begin position="1"/>
        <end position="31"/>
    </location>
</feature>
<accession>A0A6L2NVC1</accession>
<keyword evidence="2" id="KW-0808">Transferase</keyword>
<keyword evidence="7 10" id="KW-0695">RNA-directed DNA polymerase</keyword>
<proteinExistence type="predicted"/>
<dbReference type="InterPro" id="IPR053134">
    <property type="entry name" value="RNA-dir_DNA_polymerase"/>
</dbReference>
<feature type="compositionally biased region" description="Basic residues" evidence="8">
    <location>
        <begin position="11"/>
        <end position="24"/>
    </location>
</feature>
<evidence type="ECO:0000313" key="10">
    <source>
        <dbReference type="EMBL" id="GEU89299.1"/>
    </source>
</evidence>
<dbReference type="GO" id="GO:0008233">
    <property type="term" value="F:peptidase activity"/>
    <property type="evidence" value="ECO:0007669"/>
    <property type="project" value="UniProtKB-KW"/>
</dbReference>
<dbReference type="Pfam" id="PF00078">
    <property type="entry name" value="RVT_1"/>
    <property type="match status" value="1"/>
</dbReference>
<keyword evidence="5" id="KW-0255">Endonuclease</keyword>
<protein>
    <submittedName>
        <fullName evidence="10">Putative reverse transcriptase domain-containing protein</fullName>
    </submittedName>
</protein>
<feature type="region of interest" description="Disordered" evidence="8">
    <location>
        <begin position="279"/>
        <end position="310"/>
    </location>
</feature>
<evidence type="ECO:0000256" key="3">
    <source>
        <dbReference type="ARBA" id="ARBA00022695"/>
    </source>
</evidence>
<feature type="compositionally biased region" description="Polar residues" evidence="8">
    <location>
        <begin position="288"/>
        <end position="305"/>
    </location>
</feature>
<dbReference type="GO" id="GO:0006508">
    <property type="term" value="P:proteolysis"/>
    <property type="evidence" value="ECO:0007669"/>
    <property type="project" value="UniProtKB-KW"/>
</dbReference>
<evidence type="ECO:0000256" key="1">
    <source>
        <dbReference type="ARBA" id="ARBA00022670"/>
    </source>
</evidence>
<reference evidence="10" key="1">
    <citation type="journal article" date="2019" name="Sci. Rep.">
        <title>Draft genome of Tanacetum cinerariifolium, the natural source of mosquito coil.</title>
        <authorList>
            <person name="Yamashiro T."/>
            <person name="Shiraishi A."/>
            <person name="Satake H."/>
            <person name="Nakayama K."/>
        </authorList>
    </citation>
    <scope>NUCLEOTIDE SEQUENCE</scope>
</reference>
<evidence type="ECO:0000256" key="2">
    <source>
        <dbReference type="ARBA" id="ARBA00022679"/>
    </source>
</evidence>
<dbReference type="CDD" id="cd01647">
    <property type="entry name" value="RT_LTR"/>
    <property type="match status" value="1"/>
</dbReference>
<name>A0A6L2NVC1_TANCI</name>
<sequence>MSARRSERQPKGQRRKYNNLKGRREKSLSSWKSHDTGASYVMVMEHMAWKTYYCVMKEGMSILRGRKSVPGISSSEREIERKMVTTRNNPNDNVPNFEAMINTAVANALPNLTTALRTQITNDIRNGWSGKDSRQKMPPKKTATTTPMTDAAIKALIAQGVATALAKYEANRGSGNGKDSYDSGSGRRTKRSTRECTYSNFMKCQPFNFKCIEGVVVMCGRIFPEESDEVEKYVGGLLDMIQGSVMASKPKTMQDAIMFSTELMDQKICNFADRQAENKRKLDDNSKNNHNQQKPFKRQNVTRAYNTGHKEKKVYDGSKPLCPKCNYHHDRQCAPKCNNCKKASYLARDCRSPAATANNQRASGANQRAGTDGATSRAYAVRNAGKNPDANFITAALDHDYDVELADGKIIRVNTIIRGCTLNFLNHPFNINLVLIELGSFDVIICMDWLVKYHAIIVCDEKIVRIPFRNKILIVRSDESNNGYESRLNIISCTKTHKYLLKGCQVFLAHVIAKKTEDKSEEKRLEDNRYPLPRIDDLFNQLQGSSFYLKIHLRSGYHQLRVHEEDIPKTAFRTRYSHYEFQVMPFGLTDASAVFMDLMNWVCKPYLDKFVIVFIDDILIYSKSKQEHEEHLNLILKLLKKKEFKGIHVDPTKIESIKDWASPKTPMEIRRFLGLAGYYQRFIEGFQRSPNQ</sequence>
<feature type="domain" description="Reverse transcriptase" evidence="9">
    <location>
        <begin position="472"/>
        <end position="677"/>
    </location>
</feature>
<feature type="compositionally biased region" description="Basic and acidic residues" evidence="8">
    <location>
        <begin position="1"/>
        <end position="10"/>
    </location>
</feature>
<dbReference type="Pfam" id="PF08284">
    <property type="entry name" value="RVP_2"/>
    <property type="match status" value="1"/>
</dbReference>
<dbReference type="CDD" id="cd00303">
    <property type="entry name" value="retropepsin_like"/>
    <property type="match status" value="1"/>
</dbReference>
<dbReference type="Gene3D" id="3.10.10.10">
    <property type="entry name" value="HIV Type 1 Reverse Transcriptase, subunit A, domain 1"/>
    <property type="match status" value="1"/>
</dbReference>
<dbReference type="PANTHER" id="PTHR24559">
    <property type="entry name" value="TRANSPOSON TY3-I GAG-POL POLYPROTEIN"/>
    <property type="match status" value="1"/>
</dbReference>
<dbReference type="InterPro" id="IPR021109">
    <property type="entry name" value="Peptidase_aspartic_dom_sf"/>
</dbReference>
<dbReference type="GO" id="GO:0004519">
    <property type="term" value="F:endonuclease activity"/>
    <property type="evidence" value="ECO:0007669"/>
    <property type="project" value="UniProtKB-KW"/>
</dbReference>
<dbReference type="PROSITE" id="PS50878">
    <property type="entry name" value="RT_POL"/>
    <property type="match status" value="1"/>
</dbReference>
<dbReference type="GO" id="GO:0003964">
    <property type="term" value="F:RNA-directed DNA polymerase activity"/>
    <property type="evidence" value="ECO:0007669"/>
    <property type="project" value="UniProtKB-KW"/>
</dbReference>
<dbReference type="InterPro" id="IPR000477">
    <property type="entry name" value="RT_dom"/>
</dbReference>
<dbReference type="InterPro" id="IPR043502">
    <property type="entry name" value="DNA/RNA_pol_sf"/>
</dbReference>
<dbReference type="Gene3D" id="3.30.70.270">
    <property type="match status" value="2"/>
</dbReference>
<gene>
    <name evidence="10" type="ORF">Tci_061277</name>
</gene>
<feature type="region of interest" description="Disordered" evidence="8">
    <location>
        <begin position="172"/>
        <end position="192"/>
    </location>
</feature>
<dbReference type="FunFam" id="3.10.10.10:FF:000007">
    <property type="entry name" value="Retrovirus-related Pol polyprotein from transposon 17.6-like Protein"/>
    <property type="match status" value="1"/>
</dbReference>
<dbReference type="EMBL" id="BKCJ010009934">
    <property type="protein sequence ID" value="GEU89299.1"/>
    <property type="molecule type" value="Genomic_DNA"/>
</dbReference>
<evidence type="ECO:0000256" key="5">
    <source>
        <dbReference type="ARBA" id="ARBA00022759"/>
    </source>
</evidence>
<evidence type="ECO:0000256" key="6">
    <source>
        <dbReference type="ARBA" id="ARBA00022801"/>
    </source>
</evidence>
<evidence type="ECO:0000256" key="8">
    <source>
        <dbReference type="SAM" id="MobiDB-lite"/>
    </source>
</evidence>
<keyword evidence="6" id="KW-0378">Hydrolase</keyword>
<feature type="region of interest" description="Disordered" evidence="8">
    <location>
        <begin position="124"/>
        <end position="145"/>
    </location>
</feature>
<dbReference type="PANTHER" id="PTHR24559:SF427">
    <property type="entry name" value="RNA-DIRECTED DNA POLYMERASE"/>
    <property type="match status" value="1"/>
</dbReference>
<keyword evidence="4" id="KW-0540">Nuclease</keyword>
<dbReference type="SUPFAM" id="SSF56672">
    <property type="entry name" value="DNA/RNA polymerases"/>
    <property type="match status" value="1"/>
</dbReference>
<evidence type="ECO:0000256" key="4">
    <source>
        <dbReference type="ARBA" id="ARBA00022722"/>
    </source>
</evidence>
<dbReference type="InterPro" id="IPR043128">
    <property type="entry name" value="Rev_trsase/Diguanyl_cyclase"/>
</dbReference>
<evidence type="ECO:0000256" key="7">
    <source>
        <dbReference type="ARBA" id="ARBA00022918"/>
    </source>
</evidence>
<organism evidence="10">
    <name type="scientific">Tanacetum cinerariifolium</name>
    <name type="common">Dalmatian daisy</name>
    <name type="synonym">Chrysanthemum cinerariifolium</name>
    <dbReference type="NCBI Taxonomy" id="118510"/>
    <lineage>
        <taxon>Eukaryota</taxon>
        <taxon>Viridiplantae</taxon>
        <taxon>Streptophyta</taxon>
        <taxon>Embryophyta</taxon>
        <taxon>Tracheophyta</taxon>
        <taxon>Spermatophyta</taxon>
        <taxon>Magnoliopsida</taxon>
        <taxon>eudicotyledons</taxon>
        <taxon>Gunneridae</taxon>
        <taxon>Pentapetalae</taxon>
        <taxon>asterids</taxon>
        <taxon>campanulids</taxon>
        <taxon>Asterales</taxon>
        <taxon>Asteraceae</taxon>
        <taxon>Asteroideae</taxon>
        <taxon>Anthemideae</taxon>
        <taxon>Anthemidinae</taxon>
        <taxon>Tanacetum</taxon>
    </lineage>
</organism>